<reference evidence="1 2" key="1">
    <citation type="submission" date="2020-08" db="EMBL/GenBank/DDBJ databases">
        <title>Genomic Encyclopedia of Type Strains, Phase IV (KMG-IV): sequencing the most valuable type-strain genomes for metagenomic binning, comparative biology and taxonomic classification.</title>
        <authorList>
            <person name="Goeker M."/>
        </authorList>
    </citation>
    <scope>NUCLEOTIDE SEQUENCE [LARGE SCALE GENOMIC DNA]</scope>
    <source>
        <strain evidence="1 2">DSM 26575</strain>
    </source>
</reference>
<evidence type="ECO:0000313" key="2">
    <source>
        <dbReference type="Proteomes" id="UP000582090"/>
    </source>
</evidence>
<name>A0A7W6CQF4_9HYPH</name>
<sequence>MSAVVVISITGEDGLWVADLDAGTVIPLDPPAGSKLKEVADLRKTGTSITKDVDFAVVVKSAKDAASGHYEG</sequence>
<evidence type="ECO:0000313" key="1">
    <source>
        <dbReference type="EMBL" id="MBB3965278.1"/>
    </source>
</evidence>
<dbReference type="EMBL" id="JACIDW010000009">
    <property type="protein sequence ID" value="MBB3965278.1"/>
    <property type="molecule type" value="Genomic_DNA"/>
</dbReference>
<proteinExistence type="predicted"/>
<dbReference type="AlphaFoldDB" id="A0A7W6CQF4"/>
<keyword evidence="2" id="KW-1185">Reference proteome</keyword>
<accession>A0A7W6CQF4</accession>
<dbReference type="Proteomes" id="UP000582090">
    <property type="component" value="Unassembled WGS sequence"/>
</dbReference>
<dbReference type="RefSeq" id="WP_183900855.1">
    <property type="nucleotide sequence ID" value="NZ_JACIDW010000009.1"/>
</dbReference>
<comment type="caution">
    <text evidence="1">The sequence shown here is derived from an EMBL/GenBank/DDBJ whole genome shotgun (WGS) entry which is preliminary data.</text>
</comment>
<organism evidence="1 2">
    <name type="scientific">Rhizobium metallidurans</name>
    <dbReference type="NCBI Taxonomy" id="1265931"/>
    <lineage>
        <taxon>Bacteria</taxon>
        <taxon>Pseudomonadati</taxon>
        <taxon>Pseudomonadota</taxon>
        <taxon>Alphaproteobacteria</taxon>
        <taxon>Hyphomicrobiales</taxon>
        <taxon>Rhizobiaceae</taxon>
        <taxon>Rhizobium/Agrobacterium group</taxon>
        <taxon>Rhizobium</taxon>
    </lineage>
</organism>
<gene>
    <name evidence="1" type="ORF">GGQ67_002951</name>
</gene>
<protein>
    <submittedName>
        <fullName evidence="1">Uncharacterized protein</fullName>
    </submittedName>
</protein>